<dbReference type="AlphaFoldDB" id="X0U3S0"/>
<evidence type="ECO:0008006" key="2">
    <source>
        <dbReference type="Google" id="ProtNLM"/>
    </source>
</evidence>
<gene>
    <name evidence="1" type="ORF">S01H1_26163</name>
</gene>
<dbReference type="EMBL" id="BARS01015846">
    <property type="protein sequence ID" value="GAF95032.1"/>
    <property type="molecule type" value="Genomic_DNA"/>
</dbReference>
<sequence>LNKIKNKFKLNNLLKIAKSFRQAEEYLRANVSPKLVLENIAINI</sequence>
<evidence type="ECO:0000313" key="1">
    <source>
        <dbReference type="EMBL" id="GAF95032.1"/>
    </source>
</evidence>
<accession>X0U3S0</accession>
<protein>
    <recommendedName>
        <fullName evidence="2">DNA polymerase III delta N-terminal domain-containing protein</fullName>
    </recommendedName>
</protein>
<feature type="non-terminal residue" evidence="1">
    <location>
        <position position="1"/>
    </location>
</feature>
<proteinExistence type="predicted"/>
<reference evidence="1" key="1">
    <citation type="journal article" date="2014" name="Front. Microbiol.">
        <title>High frequency of phylogenetically diverse reductive dehalogenase-homologous genes in deep subseafloor sedimentary metagenomes.</title>
        <authorList>
            <person name="Kawai M."/>
            <person name="Futagami T."/>
            <person name="Toyoda A."/>
            <person name="Takaki Y."/>
            <person name="Nishi S."/>
            <person name="Hori S."/>
            <person name="Arai W."/>
            <person name="Tsubouchi T."/>
            <person name="Morono Y."/>
            <person name="Uchiyama I."/>
            <person name="Ito T."/>
            <person name="Fujiyama A."/>
            <person name="Inagaki F."/>
            <person name="Takami H."/>
        </authorList>
    </citation>
    <scope>NUCLEOTIDE SEQUENCE</scope>
    <source>
        <strain evidence="1">Expedition CK06-06</strain>
    </source>
</reference>
<comment type="caution">
    <text evidence="1">The sequence shown here is derived from an EMBL/GenBank/DDBJ whole genome shotgun (WGS) entry which is preliminary data.</text>
</comment>
<organism evidence="1">
    <name type="scientific">marine sediment metagenome</name>
    <dbReference type="NCBI Taxonomy" id="412755"/>
    <lineage>
        <taxon>unclassified sequences</taxon>
        <taxon>metagenomes</taxon>
        <taxon>ecological metagenomes</taxon>
    </lineage>
</organism>
<name>X0U3S0_9ZZZZ</name>